<dbReference type="PANTHER" id="PTHR43514">
    <property type="entry name" value="ABC TRANSPORTER I FAMILY MEMBER 10"/>
    <property type="match status" value="1"/>
</dbReference>
<dbReference type="PROSITE" id="PS50893">
    <property type="entry name" value="ABC_TRANSPORTER_2"/>
    <property type="match status" value="1"/>
</dbReference>
<dbReference type="EMBL" id="CP006585">
    <property type="protein sequence ID" value="AGW14906.1"/>
    <property type="molecule type" value="Genomic_DNA"/>
</dbReference>
<reference evidence="5" key="2">
    <citation type="submission" date="2013-07" db="EMBL/GenBank/DDBJ databases">
        <authorList>
            <person name="Morais-Silva F.O."/>
            <person name="Rezende A.M."/>
            <person name="Pimentel C."/>
            <person name="Resende D.M."/>
            <person name="Santos C.I."/>
            <person name="Clemente C."/>
            <person name="de Oliveira L.M."/>
            <person name="da Silva S.M."/>
            <person name="Costa D.A."/>
            <person name="Varela-Raposo A."/>
            <person name="Horacio E.C.A."/>
            <person name="Matos M."/>
            <person name="Flores O."/>
            <person name="Ruiz J.C."/>
            <person name="Rodrigues-Pousada C."/>
        </authorList>
    </citation>
    <scope>NUCLEOTIDE SEQUENCE [LARGE SCALE GENOMIC DNA]</scope>
    <source>
        <strain evidence="5">ATCC 19364 / DSM 1382 / NCIMB 9332 / VKM B-1759</strain>
    </source>
</reference>
<dbReference type="PROSITE" id="PS00211">
    <property type="entry name" value="ABC_TRANSPORTER_1"/>
    <property type="match status" value="1"/>
</dbReference>
<dbReference type="InterPro" id="IPR027417">
    <property type="entry name" value="P-loop_NTPase"/>
</dbReference>
<evidence type="ECO:0000256" key="1">
    <source>
        <dbReference type="ARBA" id="ARBA00022741"/>
    </source>
</evidence>
<accession>T2GFJ5</accession>
<dbReference type="STRING" id="1121448.DGI_3198"/>
<evidence type="ECO:0000313" key="4">
    <source>
        <dbReference type="EMBL" id="AGW14906.1"/>
    </source>
</evidence>
<keyword evidence="1" id="KW-0547">Nucleotide-binding</keyword>
<dbReference type="InterPro" id="IPR050334">
    <property type="entry name" value="Molybdenum_import_ModC"/>
</dbReference>
<dbReference type="InterPro" id="IPR003439">
    <property type="entry name" value="ABC_transporter-like_ATP-bd"/>
</dbReference>
<dbReference type="KEGG" id="dgg:DGI_3198"/>
<keyword evidence="5" id="KW-1185">Reference proteome</keyword>
<evidence type="ECO:0000256" key="2">
    <source>
        <dbReference type="ARBA" id="ARBA00022840"/>
    </source>
</evidence>
<feature type="domain" description="ABC transporter" evidence="3">
    <location>
        <begin position="3"/>
        <end position="240"/>
    </location>
</feature>
<keyword evidence="2 4" id="KW-0067">ATP-binding</keyword>
<proteinExistence type="predicted"/>
<sequence length="245" mass="27006">MRIHVDIAMTMESKGRRFELASQFSFMEERLALFGPSGSGKSLTLHAIAGLLTPDNGVIRLNGDTLFDANAGINLPARARRVGFMFQDYALFPHLSLRRNVTFGLTRWGRPISPAQAREVDEMLELFGLAEVQHNLPGQLSGGQKQRAALARILVLRPRILLLDEPFSALDAPLKAVMRAELKRVLERFNIPLILVTHDPAEVDDFAQAVVLYRAGTVVGAWTRAEMAAAGQSLEACLATAFQEE</sequence>
<dbReference type="Gene3D" id="3.40.50.300">
    <property type="entry name" value="P-loop containing nucleotide triphosphate hydrolases"/>
    <property type="match status" value="1"/>
</dbReference>
<dbReference type="InterPro" id="IPR003593">
    <property type="entry name" value="AAA+_ATPase"/>
</dbReference>
<dbReference type="Proteomes" id="UP000016587">
    <property type="component" value="Chromosome"/>
</dbReference>
<dbReference type="RefSeq" id="WP_021761999.1">
    <property type="nucleotide sequence ID" value="NC_022444.1"/>
</dbReference>
<reference evidence="4 5" key="1">
    <citation type="journal article" date="2013" name="J. Bacteriol.">
        <title>Roles of HynAB and Ech, the only two hydrogenases found in the model sulfate reducer Desulfovibrio gigas.</title>
        <authorList>
            <person name="Morais-Silva F.O."/>
            <person name="Santos C.I."/>
            <person name="Rodrigues R."/>
            <person name="Pereira I.A."/>
            <person name="Rodrigues-Pousada C."/>
        </authorList>
    </citation>
    <scope>NUCLEOTIDE SEQUENCE [LARGE SCALE GENOMIC DNA]</scope>
    <source>
        <strain evidence="5">ATCC 19364 / DSM 1382 / NCIMB 9332 / VKM B-1759</strain>
    </source>
</reference>
<organism evidence="4 5">
    <name type="scientific">Megalodesulfovibrio gigas (strain ATCC 19364 / DSM 1382 / NCIMB 9332 / VKM B-1759)</name>
    <name type="common">Desulfovibrio gigas</name>
    <dbReference type="NCBI Taxonomy" id="1121448"/>
    <lineage>
        <taxon>Bacteria</taxon>
        <taxon>Pseudomonadati</taxon>
        <taxon>Thermodesulfobacteriota</taxon>
        <taxon>Desulfovibrionia</taxon>
        <taxon>Desulfovibrionales</taxon>
        <taxon>Desulfovibrionaceae</taxon>
        <taxon>Megalodesulfovibrio</taxon>
    </lineage>
</organism>
<dbReference type="Pfam" id="PF00005">
    <property type="entry name" value="ABC_tran"/>
    <property type="match status" value="1"/>
</dbReference>
<name>T2GFJ5_MEGG1</name>
<dbReference type="eggNOG" id="COG3842">
    <property type="taxonomic scope" value="Bacteria"/>
</dbReference>
<dbReference type="GO" id="GO:0005524">
    <property type="term" value="F:ATP binding"/>
    <property type="evidence" value="ECO:0007669"/>
    <property type="project" value="UniProtKB-KW"/>
</dbReference>
<evidence type="ECO:0000259" key="3">
    <source>
        <dbReference type="PROSITE" id="PS50893"/>
    </source>
</evidence>
<protein>
    <submittedName>
        <fullName evidence="4">Putative molybdate ABC transporter ATP-binding protein</fullName>
    </submittedName>
</protein>
<evidence type="ECO:0000313" key="5">
    <source>
        <dbReference type="Proteomes" id="UP000016587"/>
    </source>
</evidence>
<gene>
    <name evidence="4" type="ORF">DGI_3198</name>
</gene>
<dbReference type="SUPFAM" id="SSF52540">
    <property type="entry name" value="P-loop containing nucleoside triphosphate hydrolases"/>
    <property type="match status" value="1"/>
</dbReference>
<dbReference type="AlphaFoldDB" id="T2GFJ5"/>
<dbReference type="GO" id="GO:0016887">
    <property type="term" value="F:ATP hydrolysis activity"/>
    <property type="evidence" value="ECO:0007669"/>
    <property type="project" value="InterPro"/>
</dbReference>
<dbReference type="InterPro" id="IPR017871">
    <property type="entry name" value="ABC_transporter-like_CS"/>
</dbReference>
<dbReference type="PANTHER" id="PTHR43514:SF4">
    <property type="entry name" value="ABC TRANSPORTER I FAMILY MEMBER 10"/>
    <property type="match status" value="1"/>
</dbReference>
<dbReference type="OrthoDB" id="9809450at2"/>
<dbReference type="SMART" id="SM00382">
    <property type="entry name" value="AAA"/>
    <property type="match status" value="1"/>
</dbReference>
<dbReference type="HOGENOM" id="CLU_000604_1_22_7"/>
<dbReference type="PATRIC" id="fig|1121448.10.peg.3155"/>